<protein>
    <submittedName>
        <fullName evidence="1">BgTH12-03700</fullName>
    </submittedName>
</protein>
<proteinExistence type="predicted"/>
<dbReference type="AlphaFoldDB" id="A0A9W4DD14"/>
<dbReference type="EMBL" id="CAJHIT010000002">
    <property type="protein sequence ID" value="CAD6499589.1"/>
    <property type="molecule type" value="Genomic_DNA"/>
</dbReference>
<gene>
    <name evidence="1" type="ORF">BGTH12_LOCUS947</name>
</gene>
<organism evidence="1 2">
    <name type="scientific">Blumeria graminis f. sp. triticale</name>
    <dbReference type="NCBI Taxonomy" id="1689686"/>
    <lineage>
        <taxon>Eukaryota</taxon>
        <taxon>Fungi</taxon>
        <taxon>Dikarya</taxon>
        <taxon>Ascomycota</taxon>
        <taxon>Pezizomycotina</taxon>
        <taxon>Leotiomycetes</taxon>
        <taxon>Erysiphales</taxon>
        <taxon>Erysiphaceae</taxon>
        <taxon>Blumeria</taxon>
    </lineage>
</organism>
<name>A0A9W4DD14_BLUGR</name>
<accession>A0A9W4DD14</accession>
<sequence length="70" mass="8058">MSFTRRLVRCVSLLLSHYFDDSAGTAILAFAVLIDREQEQQESIPQLSYLPFCIKPTLCVRKIRPIDTDQ</sequence>
<reference evidence="1" key="1">
    <citation type="submission" date="2020-10" db="EMBL/GenBank/DDBJ databases">
        <authorList>
            <person name="Muller C M."/>
        </authorList>
    </citation>
    <scope>NUCLEOTIDE SEQUENCE</scope>
    <source>
        <strain evidence="1">THUN-12</strain>
    </source>
</reference>
<evidence type="ECO:0000313" key="2">
    <source>
        <dbReference type="Proteomes" id="UP000683417"/>
    </source>
</evidence>
<dbReference type="Proteomes" id="UP000683417">
    <property type="component" value="Unassembled WGS sequence"/>
</dbReference>
<comment type="caution">
    <text evidence="1">The sequence shown here is derived from an EMBL/GenBank/DDBJ whole genome shotgun (WGS) entry which is preliminary data.</text>
</comment>
<evidence type="ECO:0000313" key="1">
    <source>
        <dbReference type="EMBL" id="CAD6499589.1"/>
    </source>
</evidence>